<name>A0A0D2J0R2_9BACT</name>
<organism evidence="1 2">
    <name type="scientific">Dethiosulfatarculus sandiegensis</name>
    <dbReference type="NCBI Taxonomy" id="1429043"/>
    <lineage>
        <taxon>Bacteria</taxon>
        <taxon>Pseudomonadati</taxon>
        <taxon>Thermodesulfobacteriota</taxon>
        <taxon>Desulfarculia</taxon>
        <taxon>Desulfarculales</taxon>
        <taxon>Desulfarculaceae</taxon>
        <taxon>Dethiosulfatarculus</taxon>
    </lineage>
</organism>
<evidence type="ECO:0000313" key="2">
    <source>
        <dbReference type="Proteomes" id="UP000032233"/>
    </source>
</evidence>
<comment type="caution">
    <text evidence="1">The sequence shown here is derived from an EMBL/GenBank/DDBJ whole genome shotgun (WGS) entry which is preliminary data.</text>
</comment>
<dbReference type="InParanoid" id="A0A0D2J0R2"/>
<keyword evidence="2" id="KW-1185">Reference proteome</keyword>
<sequence>MSMPQVVKSYNTPGKSTFEIGGAIFRVYRFKYLDIIRLAQPTPLYGHLKKIKTCFRYAGSIYDNFFTASIIIYKRGEP</sequence>
<protein>
    <submittedName>
        <fullName evidence="1">Uncharacterized protein</fullName>
    </submittedName>
</protein>
<gene>
    <name evidence="1" type="ORF">X474_22165</name>
</gene>
<evidence type="ECO:0000313" key="1">
    <source>
        <dbReference type="EMBL" id="KIX11844.1"/>
    </source>
</evidence>
<dbReference type="Proteomes" id="UP000032233">
    <property type="component" value="Unassembled WGS sequence"/>
</dbReference>
<dbReference type="AlphaFoldDB" id="A0A0D2J0R2"/>
<accession>A0A0D2J0R2</accession>
<reference evidence="1 2" key="1">
    <citation type="submission" date="2013-11" db="EMBL/GenBank/DDBJ databases">
        <title>Metagenomic analysis of a methanogenic consortium involved in long chain n-alkane degradation.</title>
        <authorList>
            <person name="Davidova I.A."/>
            <person name="Callaghan A.V."/>
            <person name="Wawrik B."/>
            <person name="Pruitt S."/>
            <person name="Marks C."/>
            <person name="Duncan K.E."/>
            <person name="Suflita J.M."/>
        </authorList>
    </citation>
    <scope>NUCLEOTIDE SEQUENCE [LARGE SCALE GENOMIC DNA]</scope>
    <source>
        <strain evidence="1 2">SPR</strain>
    </source>
</reference>
<dbReference type="EMBL" id="AZAC01000042">
    <property type="protein sequence ID" value="KIX11844.1"/>
    <property type="molecule type" value="Genomic_DNA"/>
</dbReference>
<proteinExistence type="predicted"/>